<dbReference type="PANTHER" id="PTHR11848">
    <property type="entry name" value="TGF-BETA FAMILY"/>
    <property type="match status" value="1"/>
</dbReference>
<dbReference type="PRINTS" id="PR01423">
    <property type="entry name" value="TGFBETA"/>
</dbReference>
<evidence type="ECO:0000256" key="11">
    <source>
        <dbReference type="ARBA" id="ARBA00034081"/>
    </source>
</evidence>
<keyword evidence="4" id="KW-0272">Extracellular matrix</keyword>
<dbReference type="InterPro" id="IPR029034">
    <property type="entry name" value="Cystine-knot_cytokine"/>
</dbReference>
<comment type="subunit">
    <text evidence="14">Homodimer; disulfide-linked.</text>
</comment>
<keyword evidence="8 15" id="KW-1015">Disulfide bond</keyword>
<evidence type="ECO:0000256" key="8">
    <source>
        <dbReference type="ARBA" id="ARBA00023157"/>
    </source>
</evidence>
<evidence type="ECO:0000256" key="3">
    <source>
        <dbReference type="ARBA" id="ARBA00022525"/>
    </source>
</evidence>
<dbReference type="PRINTS" id="PR01425">
    <property type="entry name" value="TGFBETA2"/>
</dbReference>
<dbReference type="Pfam" id="PF00688">
    <property type="entry name" value="TGFb_propeptide"/>
    <property type="match status" value="1"/>
</dbReference>
<dbReference type="Gene3D" id="2.10.90.10">
    <property type="entry name" value="Cystine-knot cytokines"/>
    <property type="match status" value="1"/>
</dbReference>
<comment type="similarity">
    <text evidence="2 14 16">Belongs to the TGF-beta family.</text>
</comment>
<feature type="disulfide bond" evidence="15">
    <location>
        <begin position="321"/>
        <end position="384"/>
    </location>
</feature>
<keyword evidence="5" id="KW-0165">Cleavage on pair of basic residues</keyword>
<dbReference type="FunFam" id="2.10.90.10:FF:000004">
    <property type="entry name" value="Transforming growth factor beta"/>
    <property type="match status" value="1"/>
</dbReference>
<dbReference type="GO" id="GO:0005615">
    <property type="term" value="C:extracellular space"/>
    <property type="evidence" value="ECO:0007669"/>
    <property type="project" value="UniProtKB-UniRule"/>
</dbReference>
<comment type="function">
    <text evidence="12">Multifunctional protein that regulates various processes such as angiogenesis and heart development. Activation into mature form follows different steps: following cleavage of the proprotein in the Golgi apparatus, Latency-associated peptide (LAP) and Transforming growth factor beta-2 (TGF-beta-2) chains remain non-covalently linked rendering TGF-beta-2 inactive during storage in extracellular matrix. At the same time, LAP chain interacts with 'milieu molecules', such as LTBP1 and LRRC32/GARP, that control activation of TGF-beta-2 and maintain it in a latent state during storage in extracellular milieus. Once activated following release of LAP, TGF-beta-2 acts by binding to TGF-beta receptors (TGFBR1 and TGFBR2), which transduce signal.</text>
</comment>
<dbReference type="Proteomes" id="UP000812440">
    <property type="component" value="Chromosome 8_10"/>
</dbReference>
<evidence type="ECO:0000256" key="10">
    <source>
        <dbReference type="ARBA" id="ARBA00023246"/>
    </source>
</evidence>
<dbReference type="GO" id="GO:0005125">
    <property type="term" value="F:cytokine activity"/>
    <property type="evidence" value="ECO:0007669"/>
    <property type="project" value="TreeGrafter"/>
</dbReference>
<sequence>MEVLWMWLVLLVLHLSSLTMCMSTCKAVDMDDVKRRRIEAIRGQILSKLNLEKAPDVESEKMTVPKEVLSLYNSTLDMIREKAEREEAQVGQEHPKQDYYAKQVHKIECKNEYKGKNEFVFNFNASLVRESIGTASLLHHAELRMFRKQNAYVDISTEERMELNMGYGTMSLRYLDTKFLTPGRHSEWVSFDVTKAVNEWLKRTKENEELQLHPPCTCNVTEDKKNIIIEGFHLNKRGDLGALEKDHASNPYLLITSTLKERIDQDVKARRKRGDDRDYCSGSNGPKCCVKPLYINFRKDLGWKWIHEPKGYEANYCLGDCPYIWGRNTQYNRVLSIYNQNNPSASIYPCCVPDVLEPLPIIYYVGRNAKVEQLSNMVVKSCQCS</sequence>
<evidence type="ECO:0000313" key="19">
    <source>
        <dbReference type="Proteomes" id="UP000812440"/>
    </source>
</evidence>
<keyword evidence="9" id="KW-0325">Glycoprotein</keyword>
<dbReference type="SUPFAM" id="SSF57501">
    <property type="entry name" value="Cystine-knot cytokines"/>
    <property type="match status" value="1"/>
</dbReference>
<dbReference type="PROSITE" id="PS51362">
    <property type="entry name" value="TGF_BETA_2"/>
    <property type="match status" value="1"/>
</dbReference>
<dbReference type="OrthoDB" id="8863549at2759"/>
<keyword evidence="3 14" id="KW-0964">Secreted</keyword>
<dbReference type="InterPro" id="IPR001839">
    <property type="entry name" value="TGF-b_C"/>
</dbReference>
<keyword evidence="19" id="KW-1185">Reference proteome</keyword>
<dbReference type="SMART" id="SM00204">
    <property type="entry name" value="TGFB"/>
    <property type="match status" value="1"/>
</dbReference>
<feature type="disulfide bond" evidence="15">
    <location>
        <begin position="317"/>
        <end position="382"/>
    </location>
</feature>
<dbReference type="GO" id="GO:0007179">
    <property type="term" value="P:transforming growth factor beta receptor signaling pathway"/>
    <property type="evidence" value="ECO:0007669"/>
    <property type="project" value="TreeGrafter"/>
</dbReference>
<dbReference type="GO" id="GO:0051781">
    <property type="term" value="P:positive regulation of cell division"/>
    <property type="evidence" value="ECO:0007669"/>
    <property type="project" value="UniProtKB-UniRule"/>
</dbReference>
<keyword evidence="10 14" id="KW-0497">Mitogen</keyword>
<evidence type="ECO:0000256" key="12">
    <source>
        <dbReference type="ARBA" id="ARBA00045470"/>
    </source>
</evidence>
<dbReference type="Gene3D" id="2.60.120.970">
    <property type="match status" value="1"/>
</dbReference>
<evidence type="ECO:0000256" key="7">
    <source>
        <dbReference type="ARBA" id="ARBA00023030"/>
    </source>
</evidence>
<feature type="disulfide bond" description="Interchain" evidence="15">
    <location>
        <position position="350"/>
    </location>
</feature>
<feature type="signal peptide" evidence="14">
    <location>
        <begin position="1"/>
        <end position="21"/>
    </location>
</feature>
<feature type="disulfide bond" evidence="15">
    <location>
        <begin position="280"/>
        <end position="289"/>
    </location>
</feature>
<dbReference type="InterPro" id="IPR001111">
    <property type="entry name" value="TGF-b_propeptide"/>
</dbReference>
<proteinExistence type="inferred from homology"/>
<dbReference type="GO" id="GO:0008083">
    <property type="term" value="F:growth factor activity"/>
    <property type="evidence" value="ECO:0007669"/>
    <property type="project" value="UniProtKB-UniRule"/>
</dbReference>
<gene>
    <name evidence="18" type="ORF">GDO86_015764</name>
</gene>
<comment type="function">
    <text evidence="11">Precursor of the Latency-associated peptide (LAP) and Transforming growth factor beta-2 (TGF-beta-2) chains, which constitute the regulatory and active subunit of TGF-beta-2, respectively.</text>
</comment>
<evidence type="ECO:0000256" key="6">
    <source>
        <dbReference type="ARBA" id="ARBA00022729"/>
    </source>
</evidence>
<accession>A0A8T2K2E3</accession>
<evidence type="ECO:0000256" key="15">
    <source>
        <dbReference type="PIRSR" id="PIRSR001787-1"/>
    </source>
</evidence>
<dbReference type="InterPro" id="IPR015615">
    <property type="entry name" value="TGF-beta-rel"/>
</dbReference>
<evidence type="ECO:0000256" key="4">
    <source>
        <dbReference type="ARBA" id="ARBA00022530"/>
    </source>
</evidence>
<dbReference type="GO" id="GO:0009888">
    <property type="term" value="P:tissue development"/>
    <property type="evidence" value="ECO:0007669"/>
    <property type="project" value="UniProtKB-ARBA"/>
</dbReference>
<evidence type="ECO:0000256" key="2">
    <source>
        <dbReference type="ARBA" id="ARBA00006656"/>
    </source>
</evidence>
<reference evidence="18" key="1">
    <citation type="thesis" date="2020" institute="ProQuest LLC" country="789 East Eisenhower Parkway, Ann Arbor, MI, USA">
        <title>Comparative Genomics and Chromosome Evolution.</title>
        <authorList>
            <person name="Mudd A.B."/>
        </authorList>
    </citation>
    <scope>NUCLEOTIDE SEQUENCE</scope>
    <source>
        <strain evidence="18">Female2</strain>
        <tissue evidence="18">Blood</tissue>
    </source>
</reference>
<comment type="caution">
    <text evidence="18">The sequence shown here is derived from an EMBL/GenBank/DDBJ whole genome shotgun (WGS) entry which is preliminary data.</text>
</comment>
<dbReference type="GO" id="GO:0005160">
    <property type="term" value="F:transforming growth factor beta receptor binding"/>
    <property type="evidence" value="ECO:0007669"/>
    <property type="project" value="InterPro"/>
</dbReference>
<feature type="domain" description="TGF-beta family profile" evidence="17">
    <location>
        <begin position="270"/>
        <end position="385"/>
    </location>
</feature>
<evidence type="ECO:0000256" key="14">
    <source>
        <dbReference type="PIRNR" id="PIRNR001787"/>
    </source>
</evidence>
<keyword evidence="6 14" id="KW-0732">Signal</keyword>
<dbReference type="GO" id="GO:0009653">
    <property type="term" value="P:anatomical structure morphogenesis"/>
    <property type="evidence" value="ECO:0007669"/>
    <property type="project" value="UniProtKB-ARBA"/>
</dbReference>
<dbReference type="Pfam" id="PF00019">
    <property type="entry name" value="TGF_beta"/>
    <property type="match status" value="1"/>
</dbReference>
<keyword evidence="7 14" id="KW-0339">Growth factor</keyword>
<dbReference type="InterPro" id="IPR003940">
    <property type="entry name" value="TGFb2"/>
</dbReference>
<comment type="function">
    <text evidence="13">Required to maintain the Transforming growth factor beta-2 (TGF-beta-2) chain in a latent state during storage in extracellular matrix. Associates non-covalently with TGF-beta-2 and regulates its activation via interaction with 'milieu molecules', such as LTBP1 and LRRC32/GARP, that control activation of TGF-beta-2.</text>
</comment>
<evidence type="ECO:0000256" key="5">
    <source>
        <dbReference type="ARBA" id="ARBA00022685"/>
    </source>
</evidence>
<dbReference type="PIRSF" id="PIRSF001787">
    <property type="entry name" value="TGF-beta"/>
    <property type="match status" value="1"/>
</dbReference>
<dbReference type="InterPro" id="IPR016319">
    <property type="entry name" value="TGF-beta"/>
</dbReference>
<name>A0A8T2K2E3_9PIPI</name>
<evidence type="ECO:0000259" key="17">
    <source>
        <dbReference type="PROSITE" id="PS51362"/>
    </source>
</evidence>
<feature type="disulfide bond" evidence="15">
    <location>
        <begin position="288"/>
        <end position="351"/>
    </location>
</feature>
<evidence type="ECO:0000313" key="18">
    <source>
        <dbReference type="EMBL" id="KAG8448811.1"/>
    </source>
</evidence>
<evidence type="ECO:0000256" key="16">
    <source>
        <dbReference type="RuleBase" id="RU000354"/>
    </source>
</evidence>
<dbReference type="GO" id="GO:0042127">
    <property type="term" value="P:regulation of cell population proliferation"/>
    <property type="evidence" value="ECO:0007669"/>
    <property type="project" value="TreeGrafter"/>
</dbReference>
<dbReference type="PROSITE" id="PS00250">
    <property type="entry name" value="TGF_BETA_1"/>
    <property type="match status" value="1"/>
</dbReference>
<evidence type="ECO:0000256" key="1">
    <source>
        <dbReference type="ARBA" id="ARBA00004498"/>
    </source>
</evidence>
<dbReference type="CDD" id="cd19384">
    <property type="entry name" value="TGF_beta_TGFB1"/>
    <property type="match status" value="1"/>
</dbReference>
<organism evidence="18 19">
    <name type="scientific">Hymenochirus boettgeri</name>
    <name type="common">Congo dwarf clawed frog</name>
    <dbReference type="NCBI Taxonomy" id="247094"/>
    <lineage>
        <taxon>Eukaryota</taxon>
        <taxon>Metazoa</taxon>
        <taxon>Chordata</taxon>
        <taxon>Craniata</taxon>
        <taxon>Vertebrata</taxon>
        <taxon>Euteleostomi</taxon>
        <taxon>Amphibia</taxon>
        <taxon>Batrachia</taxon>
        <taxon>Anura</taxon>
        <taxon>Pipoidea</taxon>
        <taxon>Pipidae</taxon>
        <taxon>Pipinae</taxon>
        <taxon>Hymenochirus</taxon>
    </lineage>
</organism>
<protein>
    <recommendedName>
        <fullName evidence="14">Transforming growth factor beta</fullName>
    </recommendedName>
</protein>
<feature type="chain" id="PRO_5035981319" description="Transforming growth factor beta" evidence="14">
    <location>
        <begin position="22"/>
        <end position="385"/>
    </location>
</feature>
<evidence type="ECO:0000256" key="9">
    <source>
        <dbReference type="ARBA" id="ARBA00023180"/>
    </source>
</evidence>
<dbReference type="PANTHER" id="PTHR11848:SF125">
    <property type="entry name" value="TRANSFORMING GROWTH FACTOR BETA-1 PROPROTEIN"/>
    <property type="match status" value="1"/>
</dbReference>
<comment type="subcellular location">
    <subcellularLocation>
        <location evidence="1">Secreted</location>
        <location evidence="1">Extracellular space</location>
        <location evidence="1">Extracellular matrix</location>
    </subcellularLocation>
</comment>
<dbReference type="AlphaFoldDB" id="A0A8T2K2E3"/>
<evidence type="ECO:0000256" key="13">
    <source>
        <dbReference type="ARBA" id="ARBA00045656"/>
    </source>
</evidence>
<dbReference type="EMBL" id="JAACNH010000003">
    <property type="protein sequence ID" value="KAG8448811.1"/>
    <property type="molecule type" value="Genomic_DNA"/>
</dbReference>
<dbReference type="InterPro" id="IPR017948">
    <property type="entry name" value="TGFb_CS"/>
</dbReference>